<comment type="subcellular location">
    <subcellularLocation>
        <location evidence="1">Nucleus</location>
    </subcellularLocation>
</comment>
<feature type="domain" description="GATA-type" evidence="10">
    <location>
        <begin position="250"/>
        <end position="305"/>
    </location>
</feature>
<dbReference type="InterPro" id="IPR000679">
    <property type="entry name" value="Znf_GATA"/>
</dbReference>
<evidence type="ECO:0000256" key="9">
    <source>
        <dbReference type="PROSITE-ProRule" id="PRU00094"/>
    </source>
</evidence>
<sequence>MDYCAQNSLDAVESLDDIIAFKEMSEAFKYEKPSSDFPKFECGETLSAQPGMYQTTCSIMDCDSQTMSEVLAENHETAGDDVFSPVKATAQFGYNPANNVYYKDYTTAPSSYNMFLNYPSYSLPGSTASCSTGMDSFSQGMTMDASVFTGQNSNFYYPNPIGYGYDQLAAATTTATAAAATTTTTANNNTSGTSNLARISAAGMTPTTTATVAGCSSATSTGSSSSSSMSNNSTSIKIGKIRSGSMSNANIEGRECVNCGVQNTPLWRRDGNGQYMCNACGLYHKMNGSNRPLVKPKKRQSAQKRTGVSCVNCKTNTTTLWRRNGSGEPVCNACGLYYKLHQVERPLTMKKDGIQTRNRKLTTKGGKKIKIDNGMIGMEMDASQTVSAVWGMKANNTQSMLMTASAGYPFAANNFYFAPTNQLDDADFSKPIHQMVITPHEFANQLPKACP</sequence>
<keyword evidence="5" id="KW-0805">Transcription regulation</keyword>
<keyword evidence="4" id="KW-0862">Zinc</keyword>
<evidence type="ECO:0000256" key="5">
    <source>
        <dbReference type="ARBA" id="ARBA00023015"/>
    </source>
</evidence>
<keyword evidence="2" id="KW-0479">Metal-binding</keyword>
<evidence type="ECO:0000256" key="1">
    <source>
        <dbReference type="ARBA" id="ARBA00004123"/>
    </source>
</evidence>
<evidence type="ECO:0000256" key="8">
    <source>
        <dbReference type="ARBA" id="ARBA00023242"/>
    </source>
</evidence>
<reference evidence="11 12" key="1">
    <citation type="submission" date="2020-04" db="EMBL/GenBank/DDBJ databases">
        <authorList>
            <person name="Laetsch R D."/>
            <person name="Stevens L."/>
            <person name="Kumar S."/>
            <person name="Blaxter L. M."/>
        </authorList>
    </citation>
    <scope>NUCLEOTIDE SEQUENCE [LARGE SCALE GENOMIC DNA]</scope>
</reference>
<evidence type="ECO:0000313" key="12">
    <source>
        <dbReference type="Proteomes" id="UP000494206"/>
    </source>
</evidence>
<dbReference type="GO" id="GO:0045944">
    <property type="term" value="P:positive regulation of transcription by RNA polymerase II"/>
    <property type="evidence" value="ECO:0007669"/>
    <property type="project" value="TreeGrafter"/>
</dbReference>
<keyword evidence="8" id="KW-0539">Nucleus</keyword>
<dbReference type="PRINTS" id="PR00619">
    <property type="entry name" value="GATAZNFINGER"/>
</dbReference>
<evidence type="ECO:0000256" key="6">
    <source>
        <dbReference type="ARBA" id="ARBA00023125"/>
    </source>
</evidence>
<dbReference type="GO" id="GO:0009888">
    <property type="term" value="P:tissue development"/>
    <property type="evidence" value="ECO:0007669"/>
    <property type="project" value="UniProtKB-ARBA"/>
</dbReference>
<dbReference type="GO" id="GO:0000978">
    <property type="term" value="F:RNA polymerase II cis-regulatory region sequence-specific DNA binding"/>
    <property type="evidence" value="ECO:0007669"/>
    <property type="project" value="TreeGrafter"/>
</dbReference>
<dbReference type="InterPro" id="IPR013088">
    <property type="entry name" value="Znf_NHR/GATA"/>
</dbReference>
<keyword evidence="7" id="KW-0804">Transcription</keyword>
<proteinExistence type="predicted"/>
<evidence type="ECO:0000313" key="11">
    <source>
        <dbReference type="EMBL" id="CAB3406585.1"/>
    </source>
</evidence>
<dbReference type="OrthoDB" id="515401at2759"/>
<name>A0A8S1F1B6_9PELO</name>
<dbReference type="FunFam" id="3.30.50.10:FF:000032">
    <property type="entry name" value="Transcription factor GATA-3"/>
    <property type="match status" value="1"/>
</dbReference>
<dbReference type="CDD" id="cd00202">
    <property type="entry name" value="ZnF_GATA"/>
    <property type="match status" value="2"/>
</dbReference>
<dbReference type="GO" id="GO:0000981">
    <property type="term" value="F:DNA-binding transcription factor activity, RNA polymerase II-specific"/>
    <property type="evidence" value="ECO:0007669"/>
    <property type="project" value="TreeGrafter"/>
</dbReference>
<evidence type="ECO:0000259" key="10">
    <source>
        <dbReference type="PROSITE" id="PS50114"/>
    </source>
</evidence>
<protein>
    <recommendedName>
        <fullName evidence="10">GATA-type domain-containing protein</fullName>
    </recommendedName>
</protein>
<dbReference type="AlphaFoldDB" id="A0A8S1F1B6"/>
<keyword evidence="12" id="KW-1185">Reference proteome</keyword>
<dbReference type="EMBL" id="CADEPM010000005">
    <property type="protein sequence ID" value="CAB3406585.1"/>
    <property type="molecule type" value="Genomic_DNA"/>
</dbReference>
<dbReference type="Gene3D" id="3.30.50.10">
    <property type="entry name" value="Erythroid Transcription Factor GATA-1, subunit A"/>
    <property type="match status" value="2"/>
</dbReference>
<keyword evidence="6" id="KW-0238">DNA-binding</keyword>
<keyword evidence="3 9" id="KW-0863">Zinc-finger</keyword>
<comment type="caution">
    <text evidence="11">The sequence shown here is derived from an EMBL/GenBank/DDBJ whole genome shotgun (WGS) entry which is preliminary data.</text>
</comment>
<dbReference type="GO" id="GO:0045165">
    <property type="term" value="P:cell fate commitment"/>
    <property type="evidence" value="ECO:0007669"/>
    <property type="project" value="TreeGrafter"/>
</dbReference>
<evidence type="ECO:0000256" key="4">
    <source>
        <dbReference type="ARBA" id="ARBA00022833"/>
    </source>
</evidence>
<dbReference type="Pfam" id="PF00320">
    <property type="entry name" value="GATA"/>
    <property type="match status" value="2"/>
</dbReference>
<evidence type="ECO:0000256" key="7">
    <source>
        <dbReference type="ARBA" id="ARBA00023163"/>
    </source>
</evidence>
<organism evidence="11 12">
    <name type="scientific">Caenorhabditis bovis</name>
    <dbReference type="NCBI Taxonomy" id="2654633"/>
    <lineage>
        <taxon>Eukaryota</taxon>
        <taxon>Metazoa</taxon>
        <taxon>Ecdysozoa</taxon>
        <taxon>Nematoda</taxon>
        <taxon>Chromadorea</taxon>
        <taxon>Rhabditida</taxon>
        <taxon>Rhabditina</taxon>
        <taxon>Rhabditomorpha</taxon>
        <taxon>Rhabditoidea</taxon>
        <taxon>Rhabditidae</taxon>
        <taxon>Peloderinae</taxon>
        <taxon>Caenorhabditis</taxon>
    </lineage>
</organism>
<dbReference type="GO" id="GO:0005634">
    <property type="term" value="C:nucleus"/>
    <property type="evidence" value="ECO:0007669"/>
    <property type="project" value="UniProtKB-SubCell"/>
</dbReference>
<dbReference type="Proteomes" id="UP000494206">
    <property type="component" value="Unassembled WGS sequence"/>
</dbReference>
<dbReference type="PROSITE" id="PS50114">
    <property type="entry name" value="GATA_ZN_FINGER_2"/>
    <property type="match status" value="2"/>
</dbReference>
<dbReference type="InterPro" id="IPR039355">
    <property type="entry name" value="Transcription_factor_GATA"/>
</dbReference>
<dbReference type="SMART" id="SM00401">
    <property type="entry name" value="ZnF_GATA"/>
    <property type="match status" value="2"/>
</dbReference>
<dbReference type="PROSITE" id="PS00344">
    <property type="entry name" value="GATA_ZN_FINGER_1"/>
    <property type="match status" value="2"/>
</dbReference>
<gene>
    <name evidence="11" type="ORF">CBOVIS_LOCUS8640</name>
</gene>
<feature type="domain" description="GATA-type" evidence="10">
    <location>
        <begin position="304"/>
        <end position="357"/>
    </location>
</feature>
<dbReference type="PANTHER" id="PTHR10071:SF328">
    <property type="entry name" value="TRANSCRIPTION FACTOR ELT-1-RELATED"/>
    <property type="match status" value="1"/>
</dbReference>
<dbReference type="GO" id="GO:0008270">
    <property type="term" value="F:zinc ion binding"/>
    <property type="evidence" value="ECO:0007669"/>
    <property type="project" value="UniProtKB-KW"/>
</dbReference>
<dbReference type="SUPFAM" id="SSF57716">
    <property type="entry name" value="Glucocorticoid receptor-like (DNA-binding domain)"/>
    <property type="match status" value="2"/>
</dbReference>
<evidence type="ECO:0000256" key="2">
    <source>
        <dbReference type="ARBA" id="ARBA00022723"/>
    </source>
</evidence>
<evidence type="ECO:0000256" key="3">
    <source>
        <dbReference type="ARBA" id="ARBA00022771"/>
    </source>
</evidence>
<dbReference type="PANTHER" id="PTHR10071">
    <property type="entry name" value="TRANSCRIPTION FACTOR GATA FAMILY MEMBER"/>
    <property type="match status" value="1"/>
</dbReference>
<accession>A0A8S1F1B6</accession>
<dbReference type="GO" id="GO:0000122">
    <property type="term" value="P:negative regulation of transcription by RNA polymerase II"/>
    <property type="evidence" value="ECO:0007669"/>
    <property type="project" value="TreeGrafter"/>
</dbReference>